<gene>
    <name evidence="1" type="ORF">PKF032_12920</name>
</gene>
<dbReference type="EMBL" id="AP026974">
    <property type="protein sequence ID" value="BDT79404.1"/>
    <property type="molecule type" value="Genomic_DNA"/>
</dbReference>
<name>A0ABN6TSD3_9BURK</name>
<accession>A0ABN6TSD3</accession>
<evidence type="ECO:0000313" key="1">
    <source>
        <dbReference type="EMBL" id="BDT79404.1"/>
    </source>
</evidence>
<dbReference type="Proteomes" id="UP001211204">
    <property type="component" value="Chromosome"/>
</dbReference>
<proteinExistence type="predicted"/>
<keyword evidence="2" id="KW-1185">Reference proteome</keyword>
<protein>
    <submittedName>
        <fullName evidence="1">Uncharacterized protein</fullName>
    </submittedName>
</protein>
<evidence type="ECO:0000313" key="2">
    <source>
        <dbReference type="Proteomes" id="UP001211204"/>
    </source>
</evidence>
<sequence length="77" mass="8949">MEDISCFTGDDQTLLDGDRLQLAKIKSPATLYARVKNLSAIRHVIDKEDGHRKFVIPTKMACKYNDLYLLRIRQRLK</sequence>
<organism evidence="1 2">
    <name type="scientific">Polynucleobacter yangtzensis</name>
    <dbReference type="NCBI Taxonomy" id="1743159"/>
    <lineage>
        <taxon>Bacteria</taxon>
        <taxon>Pseudomonadati</taxon>
        <taxon>Pseudomonadota</taxon>
        <taxon>Betaproteobacteria</taxon>
        <taxon>Burkholderiales</taxon>
        <taxon>Burkholderiaceae</taxon>
        <taxon>Polynucleobacter</taxon>
    </lineage>
</organism>
<reference evidence="1 2" key="1">
    <citation type="submission" date="2022-11" db="EMBL/GenBank/DDBJ databases">
        <title>Complete Genome Sequences of three Polynucleobacter sp. Subcluster PnecC Strains KF022, KF023, and KF032 Isolated from a Shallow Eutrophic Lake in Japan.</title>
        <authorList>
            <person name="Ogata Y."/>
            <person name="Watanabe K."/>
            <person name="Takemine S."/>
            <person name="Shindo C."/>
            <person name="Kurokawa R."/>
            <person name="Suda W."/>
        </authorList>
    </citation>
    <scope>NUCLEOTIDE SEQUENCE [LARGE SCALE GENOMIC DNA]</scope>
    <source>
        <strain evidence="1 2">KF032</strain>
    </source>
</reference>